<dbReference type="Pfam" id="PF00239">
    <property type="entry name" value="Resolvase"/>
    <property type="match status" value="1"/>
</dbReference>
<evidence type="ECO:0000256" key="1">
    <source>
        <dbReference type="SAM" id="MobiDB-lite"/>
    </source>
</evidence>
<dbReference type="InterPro" id="IPR050639">
    <property type="entry name" value="SSR_resolvase"/>
</dbReference>
<dbReference type="Proteomes" id="UP001239085">
    <property type="component" value="Unassembled WGS sequence"/>
</dbReference>
<dbReference type="Gene3D" id="3.40.50.1390">
    <property type="entry name" value="Resolvase, N-terminal catalytic domain"/>
    <property type="match status" value="1"/>
</dbReference>
<dbReference type="CDD" id="cd00338">
    <property type="entry name" value="Ser_Recombinase"/>
    <property type="match status" value="1"/>
</dbReference>
<accession>A0ABU0PE98</accession>
<feature type="domain" description="Recombinase" evidence="3">
    <location>
        <begin position="165"/>
        <end position="278"/>
    </location>
</feature>
<sequence length="516" mass="55366">MTRNPRRAAIYARISQDTEGAEVGVSNQVASARALAQDHGLEVVATYQDNDTGASSLSKKARPDFAALIAAAARGEFEVILAYSMSRLTRRPAEWETLITLAQTHKIEFIYRVSPRYDLNTADGRATARTVAAWDAAEAERTGERVRMAKTAALAKGKDLGGPRPFGWEPSRREHRPAEAEAIRSAAAAILAGASVSSVAKAWTAAGIAPPRAGRPSRNGGTASHQWRPQAVRHILSNPRQIGRMVVKGVDYGRVAEPILTDHDHAALLAIFANPARKPKRGPEPLTSTAQQLVKCGTCGGSMSAGYSRGYRSIRCADASYRPGPHPVIALTIAEAQLGAAALWALTFQQPKEIESVTPEVATLQVKIADDKAKLERVTAAFIGGIGDLDYLGRESVTLKGAIADAQSRLDALLAHSDSAGAVAVARQFVTGWGEGASLIEISPEKAFGGAWGEYWQSLEIPARRRLLRGLFRDIRTVAADDSDPGRFIYDGVRLHVSAAEPRPFDLSNLNPDDAF</sequence>
<gene>
    <name evidence="4" type="ORF">QFZ46_003808</name>
</gene>
<dbReference type="PANTHER" id="PTHR30461:SF23">
    <property type="entry name" value="DNA RECOMBINASE-RELATED"/>
    <property type="match status" value="1"/>
</dbReference>
<evidence type="ECO:0000313" key="4">
    <source>
        <dbReference type="EMBL" id="MDQ0645648.1"/>
    </source>
</evidence>
<comment type="caution">
    <text evidence="4">The sequence shown here is derived from an EMBL/GenBank/DDBJ whole genome shotgun (WGS) entry which is preliminary data.</text>
</comment>
<dbReference type="SMART" id="SM00857">
    <property type="entry name" value="Resolvase"/>
    <property type="match status" value="1"/>
</dbReference>
<feature type="region of interest" description="Disordered" evidence="1">
    <location>
        <begin position="209"/>
        <end position="229"/>
    </location>
</feature>
<dbReference type="PROSITE" id="PS51737">
    <property type="entry name" value="RECOMBINASE_DNA_BIND"/>
    <property type="match status" value="1"/>
</dbReference>
<organism evidence="4 5">
    <name type="scientific">Microbacterium murale</name>
    <dbReference type="NCBI Taxonomy" id="1081040"/>
    <lineage>
        <taxon>Bacteria</taxon>
        <taxon>Bacillati</taxon>
        <taxon>Actinomycetota</taxon>
        <taxon>Actinomycetes</taxon>
        <taxon>Micrococcales</taxon>
        <taxon>Microbacteriaceae</taxon>
        <taxon>Microbacterium</taxon>
    </lineage>
</organism>
<protein>
    <submittedName>
        <fullName evidence="4">Site-specific DNA recombinase</fullName>
    </submittedName>
</protein>
<evidence type="ECO:0000259" key="2">
    <source>
        <dbReference type="PROSITE" id="PS51736"/>
    </source>
</evidence>
<dbReference type="InterPro" id="IPR011109">
    <property type="entry name" value="DNA_bind_recombinase_dom"/>
</dbReference>
<name>A0ABU0PE98_9MICO</name>
<dbReference type="InterPro" id="IPR006119">
    <property type="entry name" value="Resolv_N"/>
</dbReference>
<proteinExistence type="predicted"/>
<dbReference type="Pfam" id="PF07508">
    <property type="entry name" value="Recombinase"/>
    <property type="match status" value="1"/>
</dbReference>
<dbReference type="PROSITE" id="PS51736">
    <property type="entry name" value="RECOMBINASES_3"/>
    <property type="match status" value="1"/>
</dbReference>
<dbReference type="PANTHER" id="PTHR30461">
    <property type="entry name" value="DNA-INVERTASE FROM LAMBDOID PROPHAGE"/>
    <property type="match status" value="1"/>
</dbReference>
<dbReference type="InterPro" id="IPR036162">
    <property type="entry name" value="Resolvase-like_N_sf"/>
</dbReference>
<evidence type="ECO:0000313" key="5">
    <source>
        <dbReference type="Proteomes" id="UP001239085"/>
    </source>
</evidence>
<dbReference type="InterPro" id="IPR038109">
    <property type="entry name" value="DNA_bind_recomb_sf"/>
</dbReference>
<dbReference type="SUPFAM" id="SSF53041">
    <property type="entry name" value="Resolvase-like"/>
    <property type="match status" value="1"/>
</dbReference>
<dbReference type="Gene3D" id="3.90.1750.20">
    <property type="entry name" value="Putative Large Serine Recombinase, Chain B, Domain 2"/>
    <property type="match status" value="1"/>
</dbReference>
<dbReference type="RefSeq" id="WP_307364114.1">
    <property type="nucleotide sequence ID" value="NZ_JAUSXK010000001.1"/>
</dbReference>
<evidence type="ECO:0000259" key="3">
    <source>
        <dbReference type="PROSITE" id="PS51737"/>
    </source>
</evidence>
<dbReference type="EMBL" id="JAUSXK010000001">
    <property type="protein sequence ID" value="MDQ0645648.1"/>
    <property type="molecule type" value="Genomic_DNA"/>
</dbReference>
<reference evidence="4 5" key="1">
    <citation type="submission" date="2023-07" db="EMBL/GenBank/DDBJ databases">
        <title>Comparative genomics of wheat-associated soil bacteria to identify genetic determinants of phenazine resistance.</title>
        <authorList>
            <person name="Mouncey N."/>
        </authorList>
    </citation>
    <scope>NUCLEOTIDE SEQUENCE [LARGE SCALE GENOMIC DNA]</scope>
    <source>
        <strain evidence="4 5">W2I7</strain>
    </source>
</reference>
<feature type="domain" description="Resolvase/invertase-type recombinase catalytic" evidence="2">
    <location>
        <begin position="7"/>
        <end position="157"/>
    </location>
</feature>
<keyword evidence="5" id="KW-1185">Reference proteome</keyword>